<evidence type="ECO:0000256" key="1">
    <source>
        <dbReference type="ARBA" id="ARBA00004571"/>
    </source>
</evidence>
<dbReference type="RefSeq" id="WP_089741819.1">
    <property type="nucleotide sequence ID" value="NZ_FNHD01000002.1"/>
</dbReference>
<dbReference type="Gene3D" id="2.40.170.20">
    <property type="entry name" value="TonB-dependent receptor, beta-barrel domain"/>
    <property type="match status" value="1"/>
</dbReference>
<dbReference type="InterPro" id="IPR012910">
    <property type="entry name" value="Plug_dom"/>
</dbReference>
<dbReference type="NCBIfam" id="TIGR04056">
    <property type="entry name" value="OMP_RagA_SusC"/>
    <property type="match status" value="1"/>
</dbReference>
<dbReference type="InterPro" id="IPR023997">
    <property type="entry name" value="TonB-dep_OMP_SusC/RagA_CS"/>
</dbReference>
<name>A0ABY0QQW2_9FLAO</name>
<organism evidence="10 11">
    <name type="scientific">Chryseobacterium taihuense</name>
    <dbReference type="NCBI Taxonomy" id="1141221"/>
    <lineage>
        <taxon>Bacteria</taxon>
        <taxon>Pseudomonadati</taxon>
        <taxon>Bacteroidota</taxon>
        <taxon>Flavobacteriia</taxon>
        <taxon>Flavobacteriales</taxon>
        <taxon>Weeksellaceae</taxon>
        <taxon>Chryseobacterium group</taxon>
        <taxon>Chryseobacterium</taxon>
    </lineage>
</organism>
<protein>
    <submittedName>
        <fullName evidence="10">TonB-linked outer membrane protein, SusC/RagA family</fullName>
    </submittedName>
</protein>
<feature type="signal peptide" evidence="8">
    <location>
        <begin position="1"/>
        <end position="22"/>
    </location>
</feature>
<dbReference type="SUPFAM" id="SSF56935">
    <property type="entry name" value="Porins"/>
    <property type="match status" value="1"/>
</dbReference>
<keyword evidence="2 7" id="KW-0813">Transport</keyword>
<evidence type="ECO:0000256" key="7">
    <source>
        <dbReference type="PROSITE-ProRule" id="PRU01360"/>
    </source>
</evidence>
<evidence type="ECO:0000256" key="2">
    <source>
        <dbReference type="ARBA" id="ARBA00022448"/>
    </source>
</evidence>
<dbReference type="Pfam" id="PF07715">
    <property type="entry name" value="Plug"/>
    <property type="match status" value="1"/>
</dbReference>
<dbReference type="InterPro" id="IPR036942">
    <property type="entry name" value="Beta-barrel_TonB_sf"/>
</dbReference>
<keyword evidence="8" id="KW-0732">Signal</keyword>
<feature type="chain" id="PRO_5046681314" evidence="8">
    <location>
        <begin position="23"/>
        <end position="955"/>
    </location>
</feature>
<dbReference type="PROSITE" id="PS52016">
    <property type="entry name" value="TONB_DEPENDENT_REC_3"/>
    <property type="match status" value="1"/>
</dbReference>
<dbReference type="InterPro" id="IPR037066">
    <property type="entry name" value="Plug_dom_sf"/>
</dbReference>
<proteinExistence type="inferred from homology"/>
<evidence type="ECO:0000313" key="10">
    <source>
        <dbReference type="EMBL" id="SDL56386.1"/>
    </source>
</evidence>
<keyword evidence="3 7" id="KW-1134">Transmembrane beta strand</keyword>
<gene>
    <name evidence="10" type="ORF">SAMN05216273_102204</name>
</gene>
<keyword evidence="5 7" id="KW-0472">Membrane</keyword>
<keyword evidence="11" id="KW-1185">Reference proteome</keyword>
<evidence type="ECO:0000256" key="4">
    <source>
        <dbReference type="ARBA" id="ARBA00022692"/>
    </source>
</evidence>
<accession>A0ABY0QQW2</accession>
<reference evidence="10 11" key="1">
    <citation type="submission" date="2016-10" db="EMBL/GenBank/DDBJ databases">
        <authorList>
            <person name="Varghese N."/>
            <person name="Submissions S."/>
        </authorList>
    </citation>
    <scope>NUCLEOTIDE SEQUENCE [LARGE SCALE GENOMIC DNA]</scope>
    <source>
        <strain evidence="10 11">CGMCC 1.10941</strain>
    </source>
</reference>
<dbReference type="EMBL" id="FNHD01000002">
    <property type="protein sequence ID" value="SDL56386.1"/>
    <property type="molecule type" value="Genomic_DNA"/>
</dbReference>
<evidence type="ECO:0000256" key="6">
    <source>
        <dbReference type="ARBA" id="ARBA00023237"/>
    </source>
</evidence>
<dbReference type="InterPro" id="IPR039426">
    <property type="entry name" value="TonB-dep_rcpt-like"/>
</dbReference>
<evidence type="ECO:0000256" key="8">
    <source>
        <dbReference type="SAM" id="SignalP"/>
    </source>
</evidence>
<dbReference type="InterPro" id="IPR023996">
    <property type="entry name" value="TonB-dep_OMP_SusC/RagA"/>
</dbReference>
<dbReference type="NCBIfam" id="TIGR04057">
    <property type="entry name" value="SusC_RagA_signa"/>
    <property type="match status" value="1"/>
</dbReference>
<comment type="similarity">
    <text evidence="7">Belongs to the TonB-dependent receptor family.</text>
</comment>
<evidence type="ECO:0000256" key="5">
    <source>
        <dbReference type="ARBA" id="ARBA00023136"/>
    </source>
</evidence>
<keyword evidence="6 7" id="KW-0998">Cell outer membrane</keyword>
<comment type="subcellular location">
    <subcellularLocation>
        <location evidence="1 7">Cell outer membrane</location>
        <topology evidence="1 7">Multi-pass membrane protein</topology>
    </subcellularLocation>
</comment>
<comment type="caution">
    <text evidence="10">The sequence shown here is derived from an EMBL/GenBank/DDBJ whole genome shotgun (WGS) entry which is preliminary data.</text>
</comment>
<dbReference type="Gene3D" id="2.170.130.10">
    <property type="entry name" value="TonB-dependent receptor, plug domain"/>
    <property type="match status" value="1"/>
</dbReference>
<keyword evidence="4 7" id="KW-0812">Transmembrane</keyword>
<evidence type="ECO:0000256" key="3">
    <source>
        <dbReference type="ARBA" id="ARBA00022452"/>
    </source>
</evidence>
<dbReference type="Proteomes" id="UP000199242">
    <property type="component" value="Unassembled WGS sequence"/>
</dbReference>
<evidence type="ECO:0000313" key="11">
    <source>
        <dbReference type="Proteomes" id="UP000199242"/>
    </source>
</evidence>
<sequence>MNVKLRVLTAGVLFFTGQVVFAQNNDSLKNERTIEEVVVLGYNKTQTKPKDVTASVTVSAEKLENRPNVSFLNSLQGEAPGLSISSTSGSPGSAKIDVIIRGVSSLNASSDPLYVIDGMISNTVQFRNLNPNDIETVSVLKDAQATAIYGNRGSNGVIVIRTKQGKYGSRFNVSYNGTMGLSFLPNTNYNMADSKQLLKLQQMYNDGMGAGMTDQQIANYDGPNTNWRNELFRTGTTQSHDVSLAFGGERVNNFTSVGYFDQTGTVPTTDFKRFTLRNNMNARSLNNRFTLNTNLALAYSRRNQLEQETVSALDVNIVQNPLLSAITGVPLLDPNKYATGTQMFNGFGTNFSNGEGVYSLLDILRGNVPNRLTETSAVANFAATYKITDELSVTNKSGIDFKYSTRNFARAPWSYLALAVAIPSGREYPGIESFQNTSEFNFNSITSLNYSKTFGKHTIDAGVYMDYLKSHFRATNQQQEGLNSLNWVFGAGTGYVAFNTATPAIYRPTISLSKLTVGTLAYFATVDYDFDGKYGVAGTIRRDATFRFSDENKWGTFWSVGGRWNIDKESFMEGSTFSMLKLRGSYGVIGNQNVIAATYGTNPLYTGTNLIRNTLVVGQGYNQINGALANSVLANPVVQWEEVGQANVGLDFRLLNNKLEGTVDYYKKTTRKLYNDIFYTNAAGQNPQTGSNTIKGNNGKLSNEGIELMLKYNIFNGQDFKLSIYGNGAYNKGKVLESNITTGINRNNPGSLIGEWFLVDYIGVNQANGNLLFDVNGNAVETYDVVNDLKGTGKSYLPKYVGGFGVNTSYKNFSLDAHFTYQADVWRMDNQLDWVYDATQVRGQNVSADLLNAWTPNNTNTNVPSIFMTNQIYGDNSTRFLKDASFIRLKNVVLGYSVPKEMLGDNIKGLKIFVQGENLLTFTKWRGYDPEPLFARSTSVYPNMKTATLGVNIDF</sequence>
<feature type="domain" description="TonB-dependent receptor plug" evidence="9">
    <location>
        <begin position="49"/>
        <end position="157"/>
    </location>
</feature>
<evidence type="ECO:0000259" key="9">
    <source>
        <dbReference type="Pfam" id="PF07715"/>
    </source>
</evidence>